<protein>
    <submittedName>
        <fullName evidence="1">Uncharacterized protein</fullName>
    </submittedName>
</protein>
<name>A0A256GTE1_9HYPH</name>
<accession>A0A256GTE1</accession>
<dbReference type="AlphaFoldDB" id="A0A256GTE1"/>
<comment type="caution">
    <text evidence="1">The sequence shown here is derived from an EMBL/GenBank/DDBJ whole genome shotgun (WGS) entry which is preliminary data.</text>
</comment>
<proteinExistence type="predicted"/>
<organism evidence="1 2">
    <name type="scientific">Brucella lupini</name>
    <dbReference type="NCBI Taxonomy" id="255457"/>
    <lineage>
        <taxon>Bacteria</taxon>
        <taxon>Pseudomonadati</taxon>
        <taxon>Pseudomonadota</taxon>
        <taxon>Alphaproteobacteria</taxon>
        <taxon>Hyphomicrobiales</taxon>
        <taxon>Brucellaceae</taxon>
        <taxon>Brucella/Ochrobactrum group</taxon>
        <taxon>Brucella</taxon>
    </lineage>
</organism>
<evidence type="ECO:0000313" key="2">
    <source>
        <dbReference type="Proteomes" id="UP000216363"/>
    </source>
</evidence>
<dbReference type="Proteomes" id="UP000216363">
    <property type="component" value="Unassembled WGS sequence"/>
</dbReference>
<gene>
    <name evidence="1" type="ORF">CES86_1780</name>
</gene>
<dbReference type="EMBL" id="NNRN01000044">
    <property type="protein sequence ID" value="OYR30455.1"/>
    <property type="molecule type" value="Genomic_DNA"/>
</dbReference>
<evidence type="ECO:0000313" key="1">
    <source>
        <dbReference type="EMBL" id="OYR30455.1"/>
    </source>
</evidence>
<sequence>MCFRRAGNALPVASFCVSRMYEQRFYLCSICLEYKRIRLRPEN</sequence>
<reference evidence="1 2" key="1">
    <citation type="submission" date="2017-07" db="EMBL/GenBank/DDBJ databases">
        <title>Draft genome of Ochrobactrum lupini type strain LUP21.</title>
        <authorList>
            <person name="Krzyzanowska D.M."/>
            <person name="Jafra S."/>
        </authorList>
    </citation>
    <scope>NUCLEOTIDE SEQUENCE [LARGE SCALE GENOMIC DNA]</scope>
    <source>
        <strain evidence="1 2">LUP21</strain>
    </source>
</reference>